<feature type="region of interest" description="Disordered" evidence="1">
    <location>
        <begin position="1"/>
        <end position="109"/>
    </location>
</feature>
<feature type="compositionally biased region" description="Basic and acidic residues" evidence="1">
    <location>
        <begin position="50"/>
        <end position="63"/>
    </location>
</feature>
<reference evidence="2 3" key="1">
    <citation type="submission" date="2019-05" db="EMBL/GenBank/DDBJ databases">
        <title>Another draft genome of Portunus trituberculatus and its Hox gene families provides insights of decapod evolution.</title>
        <authorList>
            <person name="Jeong J.-H."/>
            <person name="Song I."/>
            <person name="Kim S."/>
            <person name="Choi T."/>
            <person name="Kim D."/>
            <person name="Ryu S."/>
            <person name="Kim W."/>
        </authorList>
    </citation>
    <scope>NUCLEOTIDE SEQUENCE [LARGE SCALE GENOMIC DNA]</scope>
    <source>
        <tissue evidence="2">Muscle</tissue>
    </source>
</reference>
<sequence length="109" mass="12321">MLLGSLKEGKRRSLARPRGRERYEVSSYAEAAKRPRPRTSLSDPNAVATERLRSREQLSDLFRKSGWGTSSAGTAERYLPWTPLSDQSSGTTERTRPREQLRNLVRSSG</sequence>
<evidence type="ECO:0000313" key="2">
    <source>
        <dbReference type="EMBL" id="MPC27437.1"/>
    </source>
</evidence>
<accession>A0A5B7E271</accession>
<organism evidence="2 3">
    <name type="scientific">Portunus trituberculatus</name>
    <name type="common">Swimming crab</name>
    <name type="synonym">Neptunus trituberculatus</name>
    <dbReference type="NCBI Taxonomy" id="210409"/>
    <lineage>
        <taxon>Eukaryota</taxon>
        <taxon>Metazoa</taxon>
        <taxon>Ecdysozoa</taxon>
        <taxon>Arthropoda</taxon>
        <taxon>Crustacea</taxon>
        <taxon>Multicrustacea</taxon>
        <taxon>Malacostraca</taxon>
        <taxon>Eumalacostraca</taxon>
        <taxon>Eucarida</taxon>
        <taxon>Decapoda</taxon>
        <taxon>Pleocyemata</taxon>
        <taxon>Brachyura</taxon>
        <taxon>Eubrachyura</taxon>
        <taxon>Portunoidea</taxon>
        <taxon>Portunidae</taxon>
        <taxon>Portuninae</taxon>
        <taxon>Portunus</taxon>
    </lineage>
</organism>
<proteinExistence type="predicted"/>
<dbReference type="AlphaFoldDB" id="A0A5B7E271"/>
<dbReference type="Proteomes" id="UP000324222">
    <property type="component" value="Unassembled WGS sequence"/>
</dbReference>
<evidence type="ECO:0000256" key="1">
    <source>
        <dbReference type="SAM" id="MobiDB-lite"/>
    </source>
</evidence>
<protein>
    <submittedName>
        <fullName evidence="2">Uncharacterized protein</fullName>
    </submittedName>
</protein>
<name>A0A5B7E271_PORTR</name>
<dbReference type="EMBL" id="VSRR010001747">
    <property type="protein sequence ID" value="MPC27437.1"/>
    <property type="molecule type" value="Genomic_DNA"/>
</dbReference>
<evidence type="ECO:0000313" key="3">
    <source>
        <dbReference type="Proteomes" id="UP000324222"/>
    </source>
</evidence>
<comment type="caution">
    <text evidence="2">The sequence shown here is derived from an EMBL/GenBank/DDBJ whole genome shotgun (WGS) entry which is preliminary data.</text>
</comment>
<gene>
    <name evidence="2" type="ORF">E2C01_020607</name>
</gene>
<keyword evidence="3" id="KW-1185">Reference proteome</keyword>